<dbReference type="GO" id="GO:0016712">
    <property type="term" value="F:oxidoreductase activity, acting on paired donors, with incorporation or reduction of molecular oxygen, reduced flavin or flavoprotein as one donor, and incorporation of one atom of oxygen"/>
    <property type="evidence" value="ECO:0007669"/>
    <property type="project" value="UniProtKB-EC"/>
</dbReference>
<gene>
    <name evidence="17" type="ORF">OBRU01_07005</name>
</gene>
<comment type="subcellular location">
    <subcellularLocation>
        <location evidence="3">Endoplasmic reticulum membrane</location>
        <topology evidence="3">Peripheral membrane protein</topology>
    </subcellularLocation>
    <subcellularLocation>
        <location evidence="2">Microsome membrane</location>
        <topology evidence="2">Peripheral membrane protein</topology>
    </subcellularLocation>
</comment>
<dbReference type="EC" id="1.14.14.1" evidence="5"/>
<keyword evidence="11 15" id="KW-0408">Iron</keyword>
<reference evidence="17 18" key="1">
    <citation type="journal article" date="2015" name="Genome Biol. Evol.">
        <title>The genome of winter moth (Operophtera brumata) provides a genomic perspective on sexual dimorphism and phenology.</title>
        <authorList>
            <person name="Derks M.F."/>
            <person name="Smit S."/>
            <person name="Salis L."/>
            <person name="Schijlen E."/>
            <person name="Bossers A."/>
            <person name="Mateman C."/>
            <person name="Pijl A.S."/>
            <person name="de Ridder D."/>
            <person name="Groenen M.A."/>
            <person name="Visser M.E."/>
            <person name="Megens H.J."/>
        </authorList>
    </citation>
    <scope>NUCLEOTIDE SEQUENCE [LARGE SCALE GENOMIC DNA]</scope>
    <source>
        <strain evidence="17">WM2013NL</strain>
        <tissue evidence="17">Head and thorax</tissue>
    </source>
</reference>
<keyword evidence="8" id="KW-0256">Endoplasmic reticulum</keyword>
<comment type="caution">
    <text evidence="17">The sequence shown here is derived from an EMBL/GenBank/DDBJ whole genome shotgun (WGS) entry which is preliminary data.</text>
</comment>
<evidence type="ECO:0000256" key="9">
    <source>
        <dbReference type="ARBA" id="ARBA00022848"/>
    </source>
</evidence>
<evidence type="ECO:0000256" key="12">
    <source>
        <dbReference type="ARBA" id="ARBA00023033"/>
    </source>
</evidence>
<dbReference type="Pfam" id="PF00067">
    <property type="entry name" value="p450"/>
    <property type="match status" value="1"/>
</dbReference>
<evidence type="ECO:0000256" key="16">
    <source>
        <dbReference type="RuleBase" id="RU000461"/>
    </source>
</evidence>
<keyword evidence="18" id="KW-1185">Reference proteome</keyword>
<keyword evidence="9" id="KW-0492">Microsome</keyword>
<dbReference type="InterPro" id="IPR036396">
    <property type="entry name" value="Cyt_P450_sf"/>
</dbReference>
<keyword evidence="7 15" id="KW-0479">Metal-binding</keyword>
<evidence type="ECO:0000256" key="11">
    <source>
        <dbReference type="ARBA" id="ARBA00023004"/>
    </source>
</evidence>
<proteinExistence type="inferred from homology"/>
<dbReference type="PRINTS" id="PR00463">
    <property type="entry name" value="EP450I"/>
</dbReference>
<dbReference type="PANTHER" id="PTHR24292">
    <property type="entry name" value="CYTOCHROME P450"/>
    <property type="match status" value="1"/>
</dbReference>
<dbReference type="EMBL" id="JTDY01001023">
    <property type="protein sequence ID" value="KOB75100.1"/>
    <property type="molecule type" value="Genomic_DNA"/>
</dbReference>
<accession>A0A0L7LI72</accession>
<evidence type="ECO:0000256" key="3">
    <source>
        <dbReference type="ARBA" id="ARBA00004406"/>
    </source>
</evidence>
<dbReference type="InterPro" id="IPR017972">
    <property type="entry name" value="Cyt_P450_CS"/>
</dbReference>
<dbReference type="GO" id="GO:0020037">
    <property type="term" value="F:heme binding"/>
    <property type="evidence" value="ECO:0007669"/>
    <property type="project" value="InterPro"/>
</dbReference>
<dbReference type="GO" id="GO:0005789">
    <property type="term" value="C:endoplasmic reticulum membrane"/>
    <property type="evidence" value="ECO:0007669"/>
    <property type="project" value="UniProtKB-SubCell"/>
</dbReference>
<evidence type="ECO:0000256" key="2">
    <source>
        <dbReference type="ARBA" id="ARBA00004174"/>
    </source>
</evidence>
<dbReference type="CDD" id="cd11056">
    <property type="entry name" value="CYP6-like"/>
    <property type="match status" value="1"/>
</dbReference>
<protein>
    <recommendedName>
        <fullName evidence="5">unspecific monooxygenase</fullName>
        <ecNumber evidence="5">1.14.14.1</ecNumber>
    </recommendedName>
</protein>
<evidence type="ECO:0000256" key="5">
    <source>
        <dbReference type="ARBA" id="ARBA00012109"/>
    </source>
</evidence>
<evidence type="ECO:0000256" key="15">
    <source>
        <dbReference type="PIRSR" id="PIRSR602401-1"/>
    </source>
</evidence>
<comment type="catalytic activity">
    <reaction evidence="14">
        <text>an organic molecule + reduced [NADPH--hemoprotein reductase] + O2 = an alcohol + oxidized [NADPH--hemoprotein reductase] + H2O + H(+)</text>
        <dbReference type="Rhea" id="RHEA:17149"/>
        <dbReference type="Rhea" id="RHEA-COMP:11964"/>
        <dbReference type="Rhea" id="RHEA-COMP:11965"/>
        <dbReference type="ChEBI" id="CHEBI:15377"/>
        <dbReference type="ChEBI" id="CHEBI:15378"/>
        <dbReference type="ChEBI" id="CHEBI:15379"/>
        <dbReference type="ChEBI" id="CHEBI:30879"/>
        <dbReference type="ChEBI" id="CHEBI:57618"/>
        <dbReference type="ChEBI" id="CHEBI:58210"/>
        <dbReference type="ChEBI" id="CHEBI:142491"/>
        <dbReference type="EC" id="1.14.14.1"/>
    </reaction>
</comment>
<evidence type="ECO:0000256" key="10">
    <source>
        <dbReference type="ARBA" id="ARBA00023002"/>
    </source>
</evidence>
<keyword evidence="10 16" id="KW-0560">Oxidoreductase</keyword>
<evidence type="ECO:0000256" key="4">
    <source>
        <dbReference type="ARBA" id="ARBA00010617"/>
    </source>
</evidence>
<dbReference type="InterPro" id="IPR050476">
    <property type="entry name" value="Insect_CytP450_Detox"/>
</dbReference>
<evidence type="ECO:0000256" key="6">
    <source>
        <dbReference type="ARBA" id="ARBA00022617"/>
    </source>
</evidence>
<name>A0A0L7LI72_OPEBR</name>
<feature type="binding site" description="axial binding residue" evidence="15">
    <location>
        <position position="447"/>
    </location>
    <ligand>
        <name>heme</name>
        <dbReference type="ChEBI" id="CHEBI:30413"/>
    </ligand>
    <ligandPart>
        <name>Fe</name>
        <dbReference type="ChEBI" id="CHEBI:18248"/>
    </ligandPart>
</feature>
<evidence type="ECO:0000256" key="14">
    <source>
        <dbReference type="ARBA" id="ARBA00047827"/>
    </source>
</evidence>
<evidence type="ECO:0000256" key="13">
    <source>
        <dbReference type="ARBA" id="ARBA00023136"/>
    </source>
</evidence>
<evidence type="ECO:0000256" key="7">
    <source>
        <dbReference type="ARBA" id="ARBA00022723"/>
    </source>
</evidence>
<evidence type="ECO:0000313" key="17">
    <source>
        <dbReference type="EMBL" id="KOB75100.1"/>
    </source>
</evidence>
<dbReference type="GO" id="GO:0005506">
    <property type="term" value="F:iron ion binding"/>
    <property type="evidence" value="ECO:0007669"/>
    <property type="project" value="InterPro"/>
</dbReference>
<evidence type="ECO:0000313" key="18">
    <source>
        <dbReference type="Proteomes" id="UP000037510"/>
    </source>
</evidence>
<dbReference type="AlphaFoldDB" id="A0A0L7LI72"/>
<dbReference type="SUPFAM" id="SSF48264">
    <property type="entry name" value="Cytochrome P450"/>
    <property type="match status" value="1"/>
</dbReference>
<dbReference type="PROSITE" id="PS00086">
    <property type="entry name" value="CYTOCHROME_P450"/>
    <property type="match status" value="1"/>
</dbReference>
<evidence type="ECO:0000256" key="1">
    <source>
        <dbReference type="ARBA" id="ARBA00001971"/>
    </source>
</evidence>
<comment type="similarity">
    <text evidence="4 16">Belongs to the cytochrome P450 family.</text>
</comment>
<comment type="cofactor">
    <cofactor evidence="1 15">
        <name>heme</name>
        <dbReference type="ChEBI" id="CHEBI:30413"/>
    </cofactor>
</comment>
<dbReference type="PRINTS" id="PR00385">
    <property type="entry name" value="P450"/>
</dbReference>
<dbReference type="FunFam" id="1.10.630.10:FF:000042">
    <property type="entry name" value="Cytochrome P450"/>
    <property type="match status" value="1"/>
</dbReference>
<keyword evidence="13" id="KW-0472">Membrane</keyword>
<dbReference type="InterPro" id="IPR002401">
    <property type="entry name" value="Cyt_P450_E_grp-I"/>
</dbReference>
<dbReference type="InterPro" id="IPR001128">
    <property type="entry name" value="Cyt_P450"/>
</dbReference>
<sequence>MVLLYLLIAFVTLAYVLYYYFTRTFNYWKSRGIIGPEPVPFFGNLKESALRRKNVGVVFREFYDEFPNEKVVGIYRMTTPGLLLRDLDVIKNVMIKDFDMFVDRGVEFSKEGLGANLFHADGETWRVLRNRFTPLFTSGKLKNMLYLMTERGESFLDYVGKVCDQQPDHEVHQLVQKYTMSTISACAFGLDIDTIHDKIDTLKKVDELVLTSNFAIELDMMYPGILKKLNSSLFPAFVKTFFYDLVKQVISQRNGVAGNRKDFMDLILEMRQQGEIYGTKRNVDNKQLSLELTEDVIAAQAFVFYVAGYETSATTMSFLLYELAKNPDVQDKLHAEITEVLKRHEGKMTYETLQDMTYLDNVFDETLRLYPLVEPLQRNALIDYKVPGTDIVIEKGTTVLVSPYGIHHDAKFYPDPEKFDPERFTAENCRDRHSCAYMPFGVGPRNCIGMRFAKVQSRVCISKLVSKFRVEVSKNTPDVVEMNPKRPIMGPNGASFCFWLYYYYFTRTFNYWIDKNVVGPKPVPFFGNLKESTLRYKNTGIVMKEIYESFPNEKVVGIFRMTAPPIDPRLGFNKTSYDKGF</sequence>
<organism evidence="17 18">
    <name type="scientific">Operophtera brumata</name>
    <name type="common">Winter moth</name>
    <name type="synonym">Phalaena brumata</name>
    <dbReference type="NCBI Taxonomy" id="104452"/>
    <lineage>
        <taxon>Eukaryota</taxon>
        <taxon>Metazoa</taxon>
        <taxon>Ecdysozoa</taxon>
        <taxon>Arthropoda</taxon>
        <taxon>Hexapoda</taxon>
        <taxon>Insecta</taxon>
        <taxon>Pterygota</taxon>
        <taxon>Neoptera</taxon>
        <taxon>Endopterygota</taxon>
        <taxon>Lepidoptera</taxon>
        <taxon>Glossata</taxon>
        <taxon>Ditrysia</taxon>
        <taxon>Geometroidea</taxon>
        <taxon>Geometridae</taxon>
        <taxon>Larentiinae</taxon>
        <taxon>Operophtera</taxon>
    </lineage>
</organism>
<dbReference type="Proteomes" id="UP000037510">
    <property type="component" value="Unassembled WGS sequence"/>
</dbReference>
<dbReference type="Gene3D" id="1.10.630.10">
    <property type="entry name" value="Cytochrome P450"/>
    <property type="match status" value="1"/>
</dbReference>
<dbReference type="PANTHER" id="PTHR24292:SF104">
    <property type="entry name" value="CYTOCHROME P450 308A1-RELATED"/>
    <property type="match status" value="1"/>
</dbReference>
<evidence type="ECO:0000256" key="8">
    <source>
        <dbReference type="ARBA" id="ARBA00022824"/>
    </source>
</evidence>
<keyword evidence="12 16" id="KW-0503">Monooxygenase</keyword>
<keyword evidence="6 15" id="KW-0349">Heme</keyword>
<dbReference type="STRING" id="104452.A0A0L7LI72"/>